<dbReference type="AlphaFoldDB" id="A0A6A6GQX5"/>
<feature type="compositionally biased region" description="Acidic residues" evidence="1">
    <location>
        <begin position="189"/>
        <end position="199"/>
    </location>
</feature>
<evidence type="ECO:0000256" key="1">
    <source>
        <dbReference type="SAM" id="MobiDB-lite"/>
    </source>
</evidence>
<accession>A0A6A6GQX5</accession>
<keyword evidence="2" id="KW-1133">Transmembrane helix</keyword>
<evidence type="ECO:0000313" key="4">
    <source>
        <dbReference type="Proteomes" id="UP000799538"/>
    </source>
</evidence>
<dbReference type="Proteomes" id="UP000799538">
    <property type="component" value="Unassembled WGS sequence"/>
</dbReference>
<reference evidence="4" key="1">
    <citation type="journal article" date="2020" name="Stud. Mycol.">
        <title>101 Dothideomycetes genomes: A test case for predicting lifestyles and emergence of pathogens.</title>
        <authorList>
            <person name="Haridas S."/>
            <person name="Albert R."/>
            <person name="Binder M."/>
            <person name="Bloem J."/>
            <person name="LaButti K."/>
            <person name="Salamov A."/>
            <person name="Andreopoulos B."/>
            <person name="Baker S."/>
            <person name="Barry K."/>
            <person name="Bills G."/>
            <person name="Bluhm B."/>
            <person name="Cannon C."/>
            <person name="Castanera R."/>
            <person name="Culley D."/>
            <person name="Daum C."/>
            <person name="Ezra D."/>
            <person name="Gonzalez J."/>
            <person name="Henrissat B."/>
            <person name="Kuo A."/>
            <person name="Liang C."/>
            <person name="Lipzen A."/>
            <person name="Lutzoni F."/>
            <person name="Magnuson J."/>
            <person name="Mondo S."/>
            <person name="Nolan M."/>
            <person name="Ohm R."/>
            <person name="Pangilinan J."/>
            <person name="Park H.-J."/>
            <person name="Ramirez L."/>
            <person name="Alfaro M."/>
            <person name="Sun H."/>
            <person name="Tritt A."/>
            <person name="Yoshinaga Y."/>
            <person name="Zwiers L.-H."/>
            <person name="Turgeon B."/>
            <person name="Goodwin S."/>
            <person name="Spatafora J."/>
            <person name="Crous P."/>
            <person name="Grigoriev I."/>
        </authorList>
    </citation>
    <scope>NUCLEOTIDE SEQUENCE [LARGE SCALE GENOMIC DNA]</scope>
    <source>
        <strain evidence="4">CECT 20119</strain>
    </source>
</reference>
<dbReference type="EMBL" id="ML992501">
    <property type="protein sequence ID" value="KAF2228142.1"/>
    <property type="molecule type" value="Genomic_DNA"/>
</dbReference>
<keyword evidence="2" id="KW-0812">Transmembrane</keyword>
<feature type="transmembrane region" description="Helical" evidence="2">
    <location>
        <begin position="80"/>
        <end position="99"/>
    </location>
</feature>
<keyword evidence="2" id="KW-0472">Membrane</keyword>
<name>A0A6A6GQX5_9PEZI</name>
<organism evidence="3 4">
    <name type="scientific">Elsinoe ampelina</name>
    <dbReference type="NCBI Taxonomy" id="302913"/>
    <lineage>
        <taxon>Eukaryota</taxon>
        <taxon>Fungi</taxon>
        <taxon>Dikarya</taxon>
        <taxon>Ascomycota</taxon>
        <taxon>Pezizomycotina</taxon>
        <taxon>Dothideomycetes</taxon>
        <taxon>Dothideomycetidae</taxon>
        <taxon>Myriangiales</taxon>
        <taxon>Elsinoaceae</taxon>
        <taxon>Elsinoe</taxon>
    </lineage>
</organism>
<sequence length="199" mass="22156">MPTLPPTLNQPICTCSCASCAATSSTWESVKGSWHSVFWGVVYFELVFGLFGGSIGLIVREAVISCYKSPTEFKKRRAEDMVAIYQCFCFLPLAIYAWYSGRRFGLLWDTFKKYGWNGVRYGKADGSSETKPLLKKDKGYGTIDKTDDGTGGHGSRRMTKNQKKLARKARRDVREAFGAEKADAAEDAKEAEDADEVEV</sequence>
<feature type="compositionally biased region" description="Basic residues" evidence="1">
    <location>
        <begin position="154"/>
        <end position="171"/>
    </location>
</feature>
<feature type="transmembrane region" description="Helical" evidence="2">
    <location>
        <begin position="37"/>
        <end position="59"/>
    </location>
</feature>
<protein>
    <submittedName>
        <fullName evidence="3">Uncharacterized protein</fullName>
    </submittedName>
</protein>
<feature type="region of interest" description="Disordered" evidence="1">
    <location>
        <begin position="142"/>
        <end position="199"/>
    </location>
</feature>
<feature type="compositionally biased region" description="Basic and acidic residues" evidence="1">
    <location>
        <begin position="172"/>
        <end position="188"/>
    </location>
</feature>
<evidence type="ECO:0000256" key="2">
    <source>
        <dbReference type="SAM" id="Phobius"/>
    </source>
</evidence>
<gene>
    <name evidence="3" type="ORF">BDZ85DRAFT_255472</name>
</gene>
<evidence type="ECO:0000313" key="3">
    <source>
        <dbReference type="EMBL" id="KAF2228142.1"/>
    </source>
</evidence>
<proteinExistence type="predicted"/>
<keyword evidence="4" id="KW-1185">Reference proteome</keyword>